<dbReference type="Pfam" id="PF12019">
    <property type="entry name" value="GspH"/>
    <property type="match status" value="1"/>
</dbReference>
<comment type="subcellular location">
    <subcellularLocation>
        <location evidence="1">Cell inner membrane</location>
        <topology evidence="1">Single-pass membrane protein</topology>
    </subcellularLocation>
</comment>
<evidence type="ECO:0000256" key="2">
    <source>
        <dbReference type="ARBA" id="ARBA00021549"/>
    </source>
</evidence>
<evidence type="ECO:0000256" key="3">
    <source>
        <dbReference type="ARBA" id="ARBA00022475"/>
    </source>
</evidence>
<evidence type="ECO:0000256" key="4">
    <source>
        <dbReference type="ARBA" id="ARBA00022481"/>
    </source>
</evidence>
<dbReference type="Pfam" id="PF07963">
    <property type="entry name" value="N_methyl"/>
    <property type="match status" value="1"/>
</dbReference>
<keyword evidence="14" id="KW-1185">Reference proteome</keyword>
<dbReference type="EMBL" id="CP024847">
    <property type="protein sequence ID" value="AUR53016.1"/>
    <property type="molecule type" value="Genomic_DNA"/>
</dbReference>
<evidence type="ECO:0000313" key="14">
    <source>
        <dbReference type="Proteomes" id="UP000236655"/>
    </source>
</evidence>
<dbReference type="GO" id="GO:0015627">
    <property type="term" value="C:type II protein secretion system complex"/>
    <property type="evidence" value="ECO:0007669"/>
    <property type="project" value="InterPro"/>
</dbReference>
<dbReference type="Gene3D" id="3.55.40.10">
    <property type="entry name" value="minor pseudopilin epsh domain"/>
    <property type="match status" value="1"/>
</dbReference>
<dbReference type="GO" id="GO:0005886">
    <property type="term" value="C:plasma membrane"/>
    <property type="evidence" value="ECO:0007669"/>
    <property type="project" value="UniProtKB-SubCell"/>
</dbReference>
<accession>A0A2I7N984</accession>
<organism evidence="13 14">
    <name type="scientific">Aquella oligotrophica</name>
    <dbReference type="NCBI Taxonomy" id="2067065"/>
    <lineage>
        <taxon>Bacteria</taxon>
        <taxon>Pseudomonadati</taxon>
        <taxon>Pseudomonadota</taxon>
        <taxon>Betaproteobacteria</taxon>
        <taxon>Neisseriales</taxon>
        <taxon>Neisseriaceae</taxon>
        <taxon>Aquella</taxon>
    </lineage>
</organism>
<dbReference type="KEGG" id="nba:CUN60_12175"/>
<evidence type="ECO:0000259" key="12">
    <source>
        <dbReference type="Pfam" id="PF12019"/>
    </source>
</evidence>
<evidence type="ECO:0000256" key="9">
    <source>
        <dbReference type="ARBA" id="ARBA00025772"/>
    </source>
</evidence>
<keyword evidence="5" id="KW-0997">Cell inner membrane</keyword>
<dbReference type="InterPro" id="IPR045584">
    <property type="entry name" value="Pilin-like"/>
</dbReference>
<feature type="domain" description="General secretion pathway GspH" evidence="12">
    <location>
        <begin position="44"/>
        <end position="147"/>
    </location>
</feature>
<dbReference type="Proteomes" id="UP000236655">
    <property type="component" value="Chromosome"/>
</dbReference>
<evidence type="ECO:0000256" key="6">
    <source>
        <dbReference type="ARBA" id="ARBA00022692"/>
    </source>
</evidence>
<name>A0A2I7N984_9NEIS</name>
<evidence type="ECO:0000256" key="5">
    <source>
        <dbReference type="ARBA" id="ARBA00022519"/>
    </source>
</evidence>
<keyword evidence="3" id="KW-1003">Cell membrane</keyword>
<keyword evidence="7 11" id="KW-1133">Transmembrane helix</keyword>
<evidence type="ECO:0000256" key="11">
    <source>
        <dbReference type="SAM" id="Phobius"/>
    </source>
</evidence>
<sequence length="182" mass="19275">MLLLKNKGFSLVELTVTLAITAVVALMAIPSATQSMLRASVDGAAGQIIALSGFARTEALRRSSNIIVCGAALDNSKKPTACSGATDWSNGILVYQDLNLNNGYSDEERIKFIRFDNGITVTASQQNMTIGSTDVNSVNNLTICVGKSYAGLNRFFSQQIRLSSYTASVTCARTDNATCAGC</sequence>
<evidence type="ECO:0000256" key="10">
    <source>
        <dbReference type="ARBA" id="ARBA00030775"/>
    </source>
</evidence>
<dbReference type="GO" id="GO:0015628">
    <property type="term" value="P:protein secretion by the type II secretion system"/>
    <property type="evidence" value="ECO:0007669"/>
    <property type="project" value="InterPro"/>
</dbReference>
<dbReference type="AlphaFoldDB" id="A0A2I7N984"/>
<evidence type="ECO:0000256" key="8">
    <source>
        <dbReference type="ARBA" id="ARBA00023136"/>
    </source>
</evidence>
<dbReference type="NCBIfam" id="TIGR02532">
    <property type="entry name" value="IV_pilin_GFxxxE"/>
    <property type="match status" value="1"/>
</dbReference>
<dbReference type="InterPro" id="IPR012902">
    <property type="entry name" value="N_methyl_site"/>
</dbReference>
<dbReference type="InterPro" id="IPR022346">
    <property type="entry name" value="T2SS_GspH"/>
</dbReference>
<evidence type="ECO:0000256" key="7">
    <source>
        <dbReference type="ARBA" id="ARBA00022989"/>
    </source>
</evidence>
<keyword evidence="4" id="KW-0488">Methylation</keyword>
<evidence type="ECO:0000256" key="1">
    <source>
        <dbReference type="ARBA" id="ARBA00004377"/>
    </source>
</evidence>
<dbReference type="SUPFAM" id="SSF54523">
    <property type="entry name" value="Pili subunits"/>
    <property type="match status" value="1"/>
</dbReference>
<proteinExistence type="inferred from homology"/>
<keyword evidence="6 11" id="KW-0812">Transmembrane</keyword>
<comment type="similarity">
    <text evidence="9">Belongs to the GSP H family.</text>
</comment>
<protein>
    <recommendedName>
        <fullName evidence="2">Type II secretion system protein H</fullName>
    </recommendedName>
    <alternativeName>
        <fullName evidence="10">General secretion pathway protein H</fullName>
    </alternativeName>
</protein>
<reference evidence="14" key="1">
    <citation type="submission" date="2017-11" db="EMBL/GenBank/DDBJ databases">
        <authorList>
            <person name="Chan K.G."/>
            <person name="Lee L.S."/>
        </authorList>
    </citation>
    <scope>NUCLEOTIDE SEQUENCE [LARGE SCALE GENOMIC DNA]</scope>
    <source>
        <strain evidence="14">DSM 100970</strain>
    </source>
</reference>
<gene>
    <name evidence="13" type="ORF">CUN60_12175</name>
</gene>
<feature type="transmembrane region" description="Helical" evidence="11">
    <location>
        <begin position="12"/>
        <end position="29"/>
    </location>
</feature>
<dbReference type="PROSITE" id="PS00409">
    <property type="entry name" value="PROKAR_NTER_METHYL"/>
    <property type="match status" value="1"/>
</dbReference>
<evidence type="ECO:0000313" key="13">
    <source>
        <dbReference type="EMBL" id="AUR53016.1"/>
    </source>
</evidence>
<keyword evidence="8 11" id="KW-0472">Membrane</keyword>